<evidence type="ECO:0000313" key="7">
    <source>
        <dbReference type="Proteomes" id="UP001549047"/>
    </source>
</evidence>
<dbReference type="InterPro" id="IPR050109">
    <property type="entry name" value="HTH-type_TetR-like_transc_reg"/>
</dbReference>
<evidence type="ECO:0000256" key="1">
    <source>
        <dbReference type="ARBA" id="ARBA00023015"/>
    </source>
</evidence>
<organism evidence="6 7">
    <name type="scientific">Rhizobium aquaticum</name>
    <dbReference type="NCBI Taxonomy" id="1549636"/>
    <lineage>
        <taxon>Bacteria</taxon>
        <taxon>Pseudomonadati</taxon>
        <taxon>Pseudomonadota</taxon>
        <taxon>Alphaproteobacteria</taxon>
        <taxon>Hyphomicrobiales</taxon>
        <taxon>Rhizobiaceae</taxon>
        <taxon>Rhizobium/Agrobacterium group</taxon>
        <taxon>Rhizobium</taxon>
    </lineage>
</organism>
<evidence type="ECO:0000256" key="3">
    <source>
        <dbReference type="ARBA" id="ARBA00023163"/>
    </source>
</evidence>
<dbReference type="InterPro" id="IPR001647">
    <property type="entry name" value="HTH_TetR"/>
</dbReference>
<keyword evidence="3" id="KW-0804">Transcription</keyword>
<evidence type="ECO:0000256" key="2">
    <source>
        <dbReference type="ARBA" id="ARBA00023125"/>
    </source>
</evidence>
<sequence length="198" mass="21283">MQAKDRDPKAAAILDAAFQTFFQYGVKRATMDDIARAAGMSRPALYLVYKNKADIFRACVLSMMDELRERLAGIALSTGSAETRIMAVARTGIVEPHETIGASAHAEELFALKSEIGADLFRDWMKLIEVTIAGILEQEASAGRVTLAVAGVSAAEIAAMITDGAEGFKLRMTSAEELARRLESFVRLMIGPLAAQAG</sequence>
<dbReference type="InterPro" id="IPR009057">
    <property type="entry name" value="Homeodomain-like_sf"/>
</dbReference>
<accession>A0ABV2J403</accession>
<name>A0ABV2J403_9HYPH</name>
<dbReference type="EMBL" id="JBEPMB010000007">
    <property type="protein sequence ID" value="MET3615471.1"/>
    <property type="molecule type" value="Genomic_DNA"/>
</dbReference>
<dbReference type="RefSeq" id="WP_354557937.1">
    <property type="nucleotide sequence ID" value="NZ_JBEPMB010000007.1"/>
</dbReference>
<gene>
    <name evidence="6" type="ORF">ABID16_003815</name>
</gene>
<dbReference type="Pfam" id="PF00440">
    <property type="entry name" value="TetR_N"/>
    <property type="match status" value="1"/>
</dbReference>
<keyword evidence="1" id="KW-0805">Transcription regulation</keyword>
<protein>
    <submittedName>
        <fullName evidence="6">AcrR family transcriptional regulator</fullName>
    </submittedName>
</protein>
<evidence type="ECO:0000259" key="5">
    <source>
        <dbReference type="PROSITE" id="PS50977"/>
    </source>
</evidence>
<evidence type="ECO:0000256" key="4">
    <source>
        <dbReference type="PROSITE-ProRule" id="PRU00335"/>
    </source>
</evidence>
<keyword evidence="2 4" id="KW-0238">DNA-binding</keyword>
<feature type="DNA-binding region" description="H-T-H motif" evidence="4">
    <location>
        <begin position="30"/>
        <end position="49"/>
    </location>
</feature>
<evidence type="ECO:0000313" key="6">
    <source>
        <dbReference type="EMBL" id="MET3615471.1"/>
    </source>
</evidence>
<feature type="domain" description="HTH tetR-type" evidence="5">
    <location>
        <begin position="7"/>
        <end position="67"/>
    </location>
</feature>
<dbReference type="Gene3D" id="1.10.357.10">
    <property type="entry name" value="Tetracycline Repressor, domain 2"/>
    <property type="match status" value="1"/>
</dbReference>
<dbReference type="SUPFAM" id="SSF46689">
    <property type="entry name" value="Homeodomain-like"/>
    <property type="match status" value="1"/>
</dbReference>
<dbReference type="Proteomes" id="UP001549047">
    <property type="component" value="Unassembled WGS sequence"/>
</dbReference>
<reference evidence="6 7" key="1">
    <citation type="submission" date="2024-06" db="EMBL/GenBank/DDBJ databases">
        <title>Genomic Encyclopedia of Type Strains, Phase IV (KMG-IV): sequencing the most valuable type-strain genomes for metagenomic binning, comparative biology and taxonomic classification.</title>
        <authorList>
            <person name="Goeker M."/>
        </authorList>
    </citation>
    <scope>NUCLEOTIDE SEQUENCE [LARGE SCALE GENOMIC DNA]</scope>
    <source>
        <strain evidence="6 7">DSM 29780</strain>
    </source>
</reference>
<dbReference type="PRINTS" id="PR00455">
    <property type="entry name" value="HTHTETR"/>
</dbReference>
<keyword evidence="7" id="KW-1185">Reference proteome</keyword>
<dbReference type="PANTHER" id="PTHR30055:SF234">
    <property type="entry name" value="HTH-TYPE TRANSCRIPTIONAL REGULATOR BETI"/>
    <property type="match status" value="1"/>
</dbReference>
<proteinExistence type="predicted"/>
<dbReference type="PANTHER" id="PTHR30055">
    <property type="entry name" value="HTH-TYPE TRANSCRIPTIONAL REGULATOR RUTR"/>
    <property type="match status" value="1"/>
</dbReference>
<dbReference type="PROSITE" id="PS50977">
    <property type="entry name" value="HTH_TETR_2"/>
    <property type="match status" value="1"/>
</dbReference>
<comment type="caution">
    <text evidence="6">The sequence shown here is derived from an EMBL/GenBank/DDBJ whole genome shotgun (WGS) entry which is preliminary data.</text>
</comment>